<dbReference type="InterPro" id="IPR029062">
    <property type="entry name" value="Class_I_gatase-like"/>
</dbReference>
<dbReference type="EMBL" id="SIHI01000001">
    <property type="protein sequence ID" value="TWT58572.1"/>
    <property type="molecule type" value="Genomic_DNA"/>
</dbReference>
<keyword evidence="1" id="KW-0812">Transmembrane</keyword>
<keyword evidence="3" id="KW-1185">Reference proteome</keyword>
<dbReference type="PANTHER" id="PTHR37464:SF1">
    <property type="entry name" value="BLL2463 PROTEIN"/>
    <property type="match status" value="1"/>
</dbReference>
<keyword evidence="1" id="KW-0472">Membrane</keyword>
<organism evidence="2 3">
    <name type="scientific">Thalassoglobus neptunius</name>
    <dbReference type="NCBI Taxonomy" id="1938619"/>
    <lineage>
        <taxon>Bacteria</taxon>
        <taxon>Pseudomonadati</taxon>
        <taxon>Planctomycetota</taxon>
        <taxon>Planctomycetia</taxon>
        <taxon>Planctomycetales</taxon>
        <taxon>Planctomycetaceae</taxon>
        <taxon>Thalassoglobus</taxon>
    </lineage>
</organism>
<evidence type="ECO:0000313" key="3">
    <source>
        <dbReference type="Proteomes" id="UP000317243"/>
    </source>
</evidence>
<dbReference type="Gene3D" id="3.40.50.880">
    <property type="match status" value="1"/>
</dbReference>
<dbReference type="Proteomes" id="UP000317243">
    <property type="component" value="Unassembled WGS sequence"/>
</dbReference>
<comment type="caution">
    <text evidence="2">The sequence shown here is derived from an EMBL/GenBank/DDBJ whole genome shotgun (WGS) entry which is preliminary data.</text>
</comment>
<dbReference type="AlphaFoldDB" id="A0A5C5X9P1"/>
<feature type="transmembrane region" description="Helical" evidence="1">
    <location>
        <begin position="599"/>
        <end position="617"/>
    </location>
</feature>
<evidence type="ECO:0000313" key="2">
    <source>
        <dbReference type="EMBL" id="TWT58572.1"/>
    </source>
</evidence>
<sequence>MSMGVVDDDTSRFERVLGQLENLFRTSGPNDSWQLLLHGNSFRPERIRLPSFQLEAVASEIRELKPTFQSGNVIATLTRAIRMAEEFPSDAVEVIFFTDLQRSEWASSTELPGRIRELLDQLSRLATVMVVSSDDGNRLSNSTVNSGIVDVDLSEQNEVEVPFEVTSFASENDSIEIGFQVDGESIGTRNVIVGEQDRSAGTMLFQIHQPGVHALRTQTLPDALMADNVFWSPVVVNGPANILLVRGANDEVKDVSASDFLAAALEVPNEQSRRDTMQAASHRVTNIPRNEFSSEQLDEFDVVLFCGIPVLTLVDAERLRQFVEAGGGVMFSVDETTNATAVNQVFGSEGVDLLPAVLGEHKSIDPRFEESFRFESEPSTHPIVREFRNSPESGFSTTRIYQYVKSSIPDDIDAGVKRVVDLVNGDPLIVERQVGLGAVVLVNTSFEPQWGSWVLWPSYLPMIQEMVRYLNSLERKVVVSTVGSGDLLDLTMSGPLTRIVDEQENLVWEMVGRPTSTDQLLGTVLARPGVFRLSYRDNEDAQQVLFRNCDQAESDLKTLDSRDRIRKEIFQGLNVTVTDSLNDSSGYSQFSDPVSVHAYSRWLFFFAFLFLLIDAVLGASYRLGVGMLLGLLCGIAIIWSLPMSANAIFVVVAGTMSLGGILLTRAPGIRMTFFRGAGSSA</sequence>
<feature type="transmembrane region" description="Helical" evidence="1">
    <location>
        <begin position="624"/>
        <end position="641"/>
    </location>
</feature>
<gene>
    <name evidence="2" type="ORF">KOR42_19540</name>
</gene>
<accession>A0A5C5X9P1</accession>
<reference evidence="2 3" key="1">
    <citation type="submission" date="2019-02" db="EMBL/GenBank/DDBJ databases">
        <title>Deep-cultivation of Planctomycetes and their phenomic and genomic characterization uncovers novel biology.</title>
        <authorList>
            <person name="Wiegand S."/>
            <person name="Jogler M."/>
            <person name="Boedeker C."/>
            <person name="Pinto D."/>
            <person name="Vollmers J."/>
            <person name="Rivas-Marin E."/>
            <person name="Kohn T."/>
            <person name="Peeters S.H."/>
            <person name="Heuer A."/>
            <person name="Rast P."/>
            <person name="Oberbeckmann S."/>
            <person name="Bunk B."/>
            <person name="Jeske O."/>
            <person name="Meyerdierks A."/>
            <person name="Storesund J.E."/>
            <person name="Kallscheuer N."/>
            <person name="Luecker S."/>
            <person name="Lage O.M."/>
            <person name="Pohl T."/>
            <person name="Merkel B.J."/>
            <person name="Hornburger P."/>
            <person name="Mueller R.-W."/>
            <person name="Bruemmer F."/>
            <person name="Labrenz M."/>
            <person name="Spormann A.M."/>
            <person name="Op Den Camp H."/>
            <person name="Overmann J."/>
            <person name="Amann R."/>
            <person name="Jetten M.S.M."/>
            <person name="Mascher T."/>
            <person name="Medema M.H."/>
            <person name="Devos D.P."/>
            <person name="Kaster A.-K."/>
            <person name="Ovreas L."/>
            <person name="Rohde M."/>
            <person name="Galperin M.Y."/>
            <person name="Jogler C."/>
        </authorList>
    </citation>
    <scope>NUCLEOTIDE SEQUENCE [LARGE SCALE GENOMIC DNA]</scope>
    <source>
        <strain evidence="2 3">KOR42</strain>
    </source>
</reference>
<dbReference type="SUPFAM" id="SSF52317">
    <property type="entry name" value="Class I glutamine amidotransferase-like"/>
    <property type="match status" value="1"/>
</dbReference>
<proteinExistence type="predicted"/>
<protein>
    <submittedName>
        <fullName evidence="2">Uncharacterized protein</fullName>
    </submittedName>
</protein>
<dbReference type="PANTHER" id="PTHR37464">
    <property type="entry name" value="BLL2463 PROTEIN"/>
    <property type="match status" value="1"/>
</dbReference>
<keyword evidence="1" id="KW-1133">Transmembrane helix</keyword>
<feature type="transmembrane region" description="Helical" evidence="1">
    <location>
        <begin position="647"/>
        <end position="666"/>
    </location>
</feature>
<name>A0A5C5X9P1_9PLAN</name>
<evidence type="ECO:0000256" key="1">
    <source>
        <dbReference type="SAM" id="Phobius"/>
    </source>
</evidence>